<dbReference type="AlphaFoldDB" id="A0A8X7PQQ1"/>
<proteinExistence type="predicted"/>
<feature type="compositionally biased region" description="Low complexity" evidence="1">
    <location>
        <begin position="380"/>
        <end position="394"/>
    </location>
</feature>
<sequence length="1026" mass="117292">MNRPRKRKESSLLDELKELELVGEGEFVDIPELENEDLIEENSMSIIVRCLNPTVHKVGGLVKALPLIWGLEDIVKGRGVGENKVQFFLQHERDIQYMLTKGPWFVNGWIVSLDQWSPNPGPEFLCRIPFWIRIRGIPVHLLKKQAIEGMMGPLGRVENVELHAKNSSSVEYVRALVWINTEEPLQFKRTARFKKNEFPRSYFRGLVSSVCRRNNVIPTTYRRFFLSVCRCFLVVIVPTELEYEKLIKVCFLCKRLTHDQLYCDMQEDLAVDYWESRARSRQNIRLEARSSVSRQGKDDNELRNAAKGGHRGTITSKSELVPRRSTNLSNRRGLERKGNNVVGETSQIWKPKSSQSVPLKGVGRSRSTEESPHPGNKSTSQGMMGAGASSGVSQESPSVFSRLGDQKDISPQERQLSGSQRKEDRPSSLVFERLGGHNSSSSIERQIEDTKSSGNKRRRLSRSDERIPKKARLGREREETPSSVFERLGSSGKGSGSRGSGEKHHSAYMAANAPNCSAQRIVLGAAKLRWYLEDVVEKLGFHDLRTVEPIGKSGGLAVLRKESCKIEVCQATRRLMDLKVKWKDKTFFLIGVYGEPVKGSRHGIWERLTRIGILRKEPWFLTGDFNEMIDQSEKQGGAVRKEEEGADFRQMLSDCGLSIANQAWLNLFPQATARYLQKGCSDHSPIINFLDGVEWRRRATFKYDQRWIKKEGFSDIVKRSWSSGAVGQAGLMQKISNCRKTISRLKKTAKPNSAIRIQELHHRVDVASHRNLYIPGELSQLRQELNDEYYNEEIFWKQKSRLDWLKAGDMNTSAGLGSRPSYAWRSIHAAKQLIQQGARVLIGNGENTKVFQDLWIGQQPARRANVVRWNREDLRPRLHQNLKVLTRIFPEDEVQRIMEIRTCGRNSKDIYIWDYNKTGAYTVKSGYWVQMNVLNRTLVEEDQPSLDDIYQLAWRTNTSPKIHHFLWRCISNSIPIAGNMAWLACIFRRNAPFARLVWALSPIPAPPEGIMMHRHCSLAVMASVEK</sequence>
<reference evidence="3 4" key="1">
    <citation type="submission" date="2020-02" db="EMBL/GenBank/DDBJ databases">
        <authorList>
            <person name="Ma Q."/>
            <person name="Huang Y."/>
            <person name="Song X."/>
            <person name="Pei D."/>
        </authorList>
    </citation>
    <scope>NUCLEOTIDE SEQUENCE [LARGE SCALE GENOMIC DNA]</scope>
    <source>
        <strain evidence="3">Sxm20200214</strain>
        <tissue evidence="3">Leaf</tissue>
    </source>
</reference>
<dbReference type="PANTHER" id="PTHR31286">
    <property type="entry name" value="GLYCINE-RICH CELL WALL STRUCTURAL PROTEIN 1.8-LIKE"/>
    <property type="match status" value="1"/>
</dbReference>
<feature type="compositionally biased region" description="Basic and acidic residues" evidence="1">
    <location>
        <begin position="295"/>
        <end position="304"/>
    </location>
</feature>
<dbReference type="PANTHER" id="PTHR31286:SF178">
    <property type="entry name" value="DUF4283 DOMAIN-CONTAINING PROTEIN"/>
    <property type="match status" value="1"/>
</dbReference>
<gene>
    <name evidence="3" type="ORF">Bca52824_075199</name>
</gene>
<feature type="domain" description="DUF4283" evidence="2">
    <location>
        <begin position="40"/>
        <end position="122"/>
    </location>
</feature>
<organism evidence="3 4">
    <name type="scientific">Brassica carinata</name>
    <name type="common">Ethiopian mustard</name>
    <name type="synonym">Abyssinian cabbage</name>
    <dbReference type="NCBI Taxonomy" id="52824"/>
    <lineage>
        <taxon>Eukaryota</taxon>
        <taxon>Viridiplantae</taxon>
        <taxon>Streptophyta</taxon>
        <taxon>Embryophyta</taxon>
        <taxon>Tracheophyta</taxon>
        <taxon>Spermatophyta</taxon>
        <taxon>Magnoliopsida</taxon>
        <taxon>eudicotyledons</taxon>
        <taxon>Gunneridae</taxon>
        <taxon>Pentapetalae</taxon>
        <taxon>rosids</taxon>
        <taxon>malvids</taxon>
        <taxon>Brassicales</taxon>
        <taxon>Brassicaceae</taxon>
        <taxon>Brassiceae</taxon>
        <taxon>Brassica</taxon>
    </lineage>
</organism>
<dbReference type="InterPro" id="IPR025558">
    <property type="entry name" value="DUF4283"/>
</dbReference>
<name>A0A8X7PQQ1_BRACI</name>
<dbReference type="Pfam" id="PF14111">
    <property type="entry name" value="DUF4283"/>
    <property type="match status" value="1"/>
</dbReference>
<feature type="region of interest" description="Disordered" evidence="1">
    <location>
        <begin position="288"/>
        <end position="505"/>
    </location>
</feature>
<accession>A0A8X7PQQ1</accession>
<dbReference type="OrthoDB" id="999432at2759"/>
<evidence type="ECO:0000313" key="3">
    <source>
        <dbReference type="EMBL" id="KAG2255905.1"/>
    </source>
</evidence>
<comment type="caution">
    <text evidence="3">The sequence shown here is derived from an EMBL/GenBank/DDBJ whole genome shotgun (WGS) entry which is preliminary data.</text>
</comment>
<dbReference type="Gene3D" id="3.60.10.10">
    <property type="entry name" value="Endonuclease/exonuclease/phosphatase"/>
    <property type="match status" value="1"/>
</dbReference>
<dbReference type="InterPro" id="IPR040256">
    <property type="entry name" value="At4g02000-like"/>
</dbReference>
<evidence type="ECO:0000259" key="2">
    <source>
        <dbReference type="Pfam" id="PF14111"/>
    </source>
</evidence>
<dbReference type="InterPro" id="IPR036691">
    <property type="entry name" value="Endo/exonu/phosph_ase_sf"/>
</dbReference>
<protein>
    <recommendedName>
        <fullName evidence="2">DUF4283 domain-containing protein</fullName>
    </recommendedName>
</protein>
<dbReference type="EMBL" id="JAAMPC010000015">
    <property type="protein sequence ID" value="KAG2255905.1"/>
    <property type="molecule type" value="Genomic_DNA"/>
</dbReference>
<dbReference type="Proteomes" id="UP000886595">
    <property type="component" value="Unassembled WGS sequence"/>
</dbReference>
<evidence type="ECO:0000313" key="4">
    <source>
        <dbReference type="Proteomes" id="UP000886595"/>
    </source>
</evidence>
<feature type="compositionally biased region" description="Polar residues" evidence="1">
    <location>
        <begin position="342"/>
        <end position="357"/>
    </location>
</feature>
<feature type="compositionally biased region" description="Basic and acidic residues" evidence="1">
    <location>
        <begin position="461"/>
        <end position="480"/>
    </location>
</feature>
<evidence type="ECO:0000256" key="1">
    <source>
        <dbReference type="SAM" id="MobiDB-lite"/>
    </source>
</evidence>
<keyword evidence="4" id="KW-1185">Reference proteome</keyword>
<feature type="compositionally biased region" description="Polar residues" evidence="1">
    <location>
        <begin position="313"/>
        <end position="330"/>
    </location>
</feature>
<dbReference type="SUPFAM" id="SSF56219">
    <property type="entry name" value="DNase I-like"/>
    <property type="match status" value="1"/>
</dbReference>